<comment type="caution">
    <text evidence="1">The sequence shown here is derived from an EMBL/GenBank/DDBJ whole genome shotgun (WGS) entry which is preliminary data.</text>
</comment>
<dbReference type="AlphaFoldDB" id="A0A8J5M360"/>
<evidence type="ECO:0000313" key="2">
    <source>
        <dbReference type="Proteomes" id="UP000709295"/>
    </source>
</evidence>
<name>A0A8J5M360_9STRA</name>
<accession>A0A8J5M360</accession>
<organism evidence="1 2">
    <name type="scientific">Phytophthora aleatoria</name>
    <dbReference type="NCBI Taxonomy" id="2496075"/>
    <lineage>
        <taxon>Eukaryota</taxon>
        <taxon>Sar</taxon>
        <taxon>Stramenopiles</taxon>
        <taxon>Oomycota</taxon>
        <taxon>Peronosporomycetes</taxon>
        <taxon>Peronosporales</taxon>
        <taxon>Peronosporaceae</taxon>
        <taxon>Phytophthora</taxon>
    </lineage>
</organism>
<evidence type="ECO:0000313" key="1">
    <source>
        <dbReference type="EMBL" id="KAG6949371.1"/>
    </source>
</evidence>
<protein>
    <submittedName>
        <fullName evidence="1">Uncharacterized protein</fullName>
    </submittedName>
</protein>
<keyword evidence="2" id="KW-1185">Reference proteome</keyword>
<proteinExistence type="predicted"/>
<reference evidence="1" key="1">
    <citation type="submission" date="2021-01" db="EMBL/GenBank/DDBJ databases">
        <title>Phytophthora aleatoria, a newly-described species from Pinus radiata is distinct from Phytophthora cactorum isolates based on comparative genomics.</title>
        <authorList>
            <person name="Mcdougal R."/>
            <person name="Panda P."/>
            <person name="Williams N."/>
            <person name="Studholme D.J."/>
        </authorList>
    </citation>
    <scope>NUCLEOTIDE SEQUENCE</scope>
    <source>
        <strain evidence="1">NZFS 4037</strain>
    </source>
</reference>
<sequence>MPLWDNINFTFGKANTPLRDMSPGRLTSSSNPVSTAPRILWISTGYTLRLTYSGYCSTMTTSPGLVQRLD</sequence>
<dbReference type="EMBL" id="JAENGY010001434">
    <property type="protein sequence ID" value="KAG6949371.1"/>
    <property type="molecule type" value="Genomic_DNA"/>
</dbReference>
<gene>
    <name evidence="1" type="ORF">JG688_00014658</name>
</gene>
<dbReference type="Proteomes" id="UP000709295">
    <property type="component" value="Unassembled WGS sequence"/>
</dbReference>